<comment type="subcellular location">
    <subcellularLocation>
        <location evidence="1 7">Cell outer membrane</location>
        <topology evidence="1 7">Multi-pass membrane protein</topology>
    </subcellularLocation>
</comment>
<evidence type="ECO:0000256" key="1">
    <source>
        <dbReference type="ARBA" id="ARBA00004571"/>
    </source>
</evidence>
<dbReference type="Gene3D" id="2.170.130.10">
    <property type="entry name" value="TonB-dependent receptor, plug domain"/>
    <property type="match status" value="1"/>
</dbReference>
<reference evidence="10 11" key="1">
    <citation type="submission" date="2023-05" db="EMBL/GenBank/DDBJ databases">
        <title>Adaptations of aquatic viruses from atmosphere-close ecosystems of the Central Arctic Ocean.</title>
        <authorList>
            <person name="Rahlff J."/>
            <person name="Holmfeldt K."/>
        </authorList>
    </citation>
    <scope>NUCLEOTIDE SEQUENCE [LARGE SCALE GENOMIC DNA]</scope>
    <source>
        <strain evidence="10 11">Arc14</strain>
    </source>
</reference>
<dbReference type="InterPro" id="IPR036942">
    <property type="entry name" value="Beta-barrel_TonB_sf"/>
</dbReference>
<feature type="chain" id="PRO_5046161681" evidence="8">
    <location>
        <begin position="23"/>
        <end position="1041"/>
    </location>
</feature>
<dbReference type="Proteomes" id="UP001568894">
    <property type="component" value="Unassembled WGS sequence"/>
</dbReference>
<comment type="similarity">
    <text evidence="7">Belongs to the TonB-dependent receptor family.</text>
</comment>
<dbReference type="EMBL" id="JASMRN010000002">
    <property type="protein sequence ID" value="MEZ7514345.1"/>
    <property type="molecule type" value="Genomic_DNA"/>
</dbReference>
<keyword evidence="4 7" id="KW-0812">Transmembrane</keyword>
<evidence type="ECO:0000256" key="6">
    <source>
        <dbReference type="ARBA" id="ARBA00023237"/>
    </source>
</evidence>
<keyword evidence="11" id="KW-1185">Reference proteome</keyword>
<dbReference type="InterPro" id="IPR012910">
    <property type="entry name" value="Plug_dom"/>
</dbReference>
<dbReference type="Gene3D" id="2.40.170.20">
    <property type="entry name" value="TonB-dependent receptor, beta-barrel domain"/>
    <property type="match status" value="1"/>
</dbReference>
<keyword evidence="8" id="KW-0732">Signal</keyword>
<evidence type="ECO:0000259" key="9">
    <source>
        <dbReference type="Pfam" id="PF07715"/>
    </source>
</evidence>
<evidence type="ECO:0000313" key="10">
    <source>
        <dbReference type="EMBL" id="MEZ7514345.1"/>
    </source>
</evidence>
<dbReference type="PROSITE" id="PS52016">
    <property type="entry name" value="TONB_DEPENDENT_REC_3"/>
    <property type="match status" value="1"/>
</dbReference>
<evidence type="ECO:0000256" key="8">
    <source>
        <dbReference type="SAM" id="SignalP"/>
    </source>
</evidence>
<dbReference type="SUPFAM" id="SSF49464">
    <property type="entry name" value="Carboxypeptidase regulatory domain-like"/>
    <property type="match status" value="1"/>
</dbReference>
<keyword evidence="6 7" id="KW-0998">Cell outer membrane</keyword>
<sequence>MKLKFNGILVLLLVLMAQLTFAQERTVTGVVSDDTGMPIPGVNVLVKGTKNGVQTDFDGKYAIKASPSQVLVFNYIGMTSQSIAASSTSINVKMLGAAQELEGVVVTALGIKREKKSLSYAAQEVSGSTLSEGGSNNAVAALSGNVAGVQVTAPSTMGGSTRIVLRGIGSTTGENRPLIVIDGIPLDNGNYNSTSTQRGAGGRDYGDASADINPDDIASVTVLKGGPAAALYGNRAGNGAILYTTKSAKSGSGKAEVSFNTGLTFESINVIPNLQTQYGGGSSSTFQQATINGQTYNIADYGTDESWGPKYDPNLKYLAWNAFDPEYTDDYLKERSWVNPKNGVKSFFNTGITRNNSLSFSKSGIDSGVRFSYANQKTEGIVPNSTLSKNTFSLNGNAKLSEKLKVEGMMTYVQTRGFNRPEVGYGDNGLAQKFFQWSQRQLDYSVLKDYKLANGSQRSWNRIAYDNATPNYSDNPYWIINENTSTDKRNRVYGNGKITYNFTPEFYAVGNVYGDTYSLNITEKVAIGSQATSSYTASARNLTDFNYEGRLHYDKRFDKFSVNAFAGVNRRSYSLTRVSGESVGGLVLPNIYNLSNSATQARATNYEEKTRTNSVYGFLSVGYDDFLFLEATDRNDWFSTVNKDVNYASITGSFIFSELTDISWLNYGKIRGGWAQAGNATDPYRLSQNGLADTPFQGDIRYSQPNTAANANLVPELKTTKEIGLELSLFDKRVGLDVSYYDVLTTDLITPVQVDPSVGNTFTLKNAGELQNKGFEATLMLNPVRTEDFRWDITWNFAKNNNKLLELSPGLNELIIGSAPFQATLLAVVGQPYGQIYGTDFTYDANGSKIVDAKGKYVASDRKSLGTITPDYNMGIRNSFKYKNLSLGFLIDMQKGGSYFSTTHMWGSYSGLLEATAANGIRENGIVVDAVYADGTKNTSVLPGQAWAQQHYGLDALNVFDAGYIKLREVTLGYSVPRNIIGSVFTDIRFSLFARNLFTWGLDWKGMDPEMASYGSGNTQGLEGGSLPSTRTYGMNLELKF</sequence>
<feature type="domain" description="TonB-dependent receptor plug" evidence="9">
    <location>
        <begin position="115"/>
        <end position="240"/>
    </location>
</feature>
<evidence type="ECO:0000313" key="11">
    <source>
        <dbReference type="Proteomes" id="UP001568894"/>
    </source>
</evidence>
<name>A0ABV4K9M1_9FLAO</name>
<dbReference type="NCBIfam" id="TIGR04056">
    <property type="entry name" value="OMP_RagA_SusC"/>
    <property type="match status" value="1"/>
</dbReference>
<keyword evidence="3 7" id="KW-1134">Transmembrane beta strand</keyword>
<feature type="signal peptide" evidence="8">
    <location>
        <begin position="1"/>
        <end position="22"/>
    </location>
</feature>
<dbReference type="InterPro" id="IPR023996">
    <property type="entry name" value="TonB-dep_OMP_SusC/RagA"/>
</dbReference>
<dbReference type="InterPro" id="IPR008969">
    <property type="entry name" value="CarboxyPept-like_regulatory"/>
</dbReference>
<dbReference type="InterPro" id="IPR037066">
    <property type="entry name" value="Plug_dom_sf"/>
</dbReference>
<dbReference type="SUPFAM" id="SSF56935">
    <property type="entry name" value="Porins"/>
    <property type="match status" value="1"/>
</dbReference>
<dbReference type="RefSeq" id="WP_371568025.1">
    <property type="nucleotide sequence ID" value="NZ_JASMRN010000002.1"/>
</dbReference>
<evidence type="ECO:0000256" key="2">
    <source>
        <dbReference type="ARBA" id="ARBA00022448"/>
    </source>
</evidence>
<gene>
    <name evidence="10" type="ORF">QO192_03505</name>
</gene>
<accession>A0ABV4K9M1</accession>
<dbReference type="Pfam" id="PF07715">
    <property type="entry name" value="Plug"/>
    <property type="match status" value="1"/>
</dbReference>
<evidence type="ECO:0000256" key="7">
    <source>
        <dbReference type="PROSITE-ProRule" id="PRU01360"/>
    </source>
</evidence>
<organism evidence="10 11">
    <name type="scientific">Flavobacterium frigidarium</name>
    <dbReference type="NCBI Taxonomy" id="99286"/>
    <lineage>
        <taxon>Bacteria</taxon>
        <taxon>Pseudomonadati</taxon>
        <taxon>Bacteroidota</taxon>
        <taxon>Flavobacteriia</taxon>
        <taxon>Flavobacteriales</taxon>
        <taxon>Flavobacteriaceae</taxon>
        <taxon>Flavobacterium</taxon>
    </lineage>
</organism>
<comment type="caution">
    <text evidence="10">The sequence shown here is derived from an EMBL/GenBank/DDBJ whole genome shotgun (WGS) entry which is preliminary data.</text>
</comment>
<evidence type="ECO:0000256" key="5">
    <source>
        <dbReference type="ARBA" id="ARBA00023136"/>
    </source>
</evidence>
<keyword evidence="2 7" id="KW-0813">Transport</keyword>
<proteinExistence type="inferred from homology"/>
<dbReference type="Pfam" id="PF13715">
    <property type="entry name" value="CarbopepD_reg_2"/>
    <property type="match status" value="1"/>
</dbReference>
<keyword evidence="5 7" id="KW-0472">Membrane</keyword>
<evidence type="ECO:0000256" key="3">
    <source>
        <dbReference type="ARBA" id="ARBA00022452"/>
    </source>
</evidence>
<protein>
    <submittedName>
        <fullName evidence="10">SusC/RagA family TonB-linked outer membrane protein</fullName>
    </submittedName>
</protein>
<dbReference type="InterPro" id="IPR039426">
    <property type="entry name" value="TonB-dep_rcpt-like"/>
</dbReference>
<evidence type="ECO:0000256" key="4">
    <source>
        <dbReference type="ARBA" id="ARBA00022692"/>
    </source>
</evidence>
<dbReference type="Gene3D" id="2.60.40.1120">
    <property type="entry name" value="Carboxypeptidase-like, regulatory domain"/>
    <property type="match status" value="1"/>
</dbReference>